<evidence type="ECO:0000313" key="1">
    <source>
        <dbReference type="EMBL" id="MBL0739958.1"/>
    </source>
</evidence>
<reference evidence="1 2" key="1">
    <citation type="submission" date="2021-01" db="EMBL/GenBank/DDBJ databases">
        <title>Chryseolinea sp. Jin1 Genome sequencing and assembly.</title>
        <authorList>
            <person name="Kim I."/>
        </authorList>
    </citation>
    <scope>NUCLEOTIDE SEQUENCE [LARGE SCALE GENOMIC DNA]</scope>
    <source>
        <strain evidence="1 2">Jin1</strain>
    </source>
</reference>
<keyword evidence="2" id="KW-1185">Reference proteome</keyword>
<gene>
    <name evidence="1" type="ORF">JI741_01950</name>
</gene>
<dbReference type="EMBL" id="JAERRB010000001">
    <property type="protein sequence ID" value="MBL0739958.1"/>
    <property type="molecule type" value="Genomic_DNA"/>
</dbReference>
<dbReference type="PROSITE" id="PS51257">
    <property type="entry name" value="PROKAR_LIPOPROTEIN"/>
    <property type="match status" value="1"/>
</dbReference>
<proteinExistence type="predicted"/>
<sequence>MKSIASRLLLAGILVVLLAACYSVKIRCRDCLPEKDPTNQDQATFGHMVVSVDTATKLGLFKDNAWLVKPCGDKGFYMVEMRVTFGMLMANTFRKKKIMKVKYICEE</sequence>
<protein>
    <recommendedName>
        <fullName evidence="3">Lipoprotein</fullName>
    </recommendedName>
</protein>
<organism evidence="1 2">
    <name type="scientific">Chryseolinea lacunae</name>
    <dbReference type="NCBI Taxonomy" id="2801331"/>
    <lineage>
        <taxon>Bacteria</taxon>
        <taxon>Pseudomonadati</taxon>
        <taxon>Bacteroidota</taxon>
        <taxon>Cytophagia</taxon>
        <taxon>Cytophagales</taxon>
        <taxon>Fulvivirgaceae</taxon>
        <taxon>Chryseolinea</taxon>
    </lineage>
</organism>
<evidence type="ECO:0000313" key="2">
    <source>
        <dbReference type="Proteomes" id="UP000613030"/>
    </source>
</evidence>
<name>A0ABS1KKT6_9BACT</name>
<accession>A0ABS1KKT6</accession>
<dbReference type="Proteomes" id="UP000613030">
    <property type="component" value="Unassembled WGS sequence"/>
</dbReference>
<comment type="caution">
    <text evidence="1">The sequence shown here is derived from an EMBL/GenBank/DDBJ whole genome shotgun (WGS) entry which is preliminary data.</text>
</comment>
<dbReference type="RefSeq" id="WP_202006918.1">
    <property type="nucleotide sequence ID" value="NZ_JAERRB010000001.1"/>
</dbReference>
<evidence type="ECO:0008006" key="3">
    <source>
        <dbReference type="Google" id="ProtNLM"/>
    </source>
</evidence>